<evidence type="ECO:0000256" key="3">
    <source>
        <dbReference type="SAM" id="Coils"/>
    </source>
</evidence>
<dbReference type="Pfam" id="PF22241">
    <property type="entry name" value="PSMD12-CSN4_N"/>
    <property type="match status" value="1"/>
</dbReference>
<dbReference type="Pfam" id="PF01399">
    <property type="entry name" value="PCI"/>
    <property type="match status" value="1"/>
</dbReference>
<evidence type="ECO:0000256" key="1">
    <source>
        <dbReference type="ARBA" id="ARBA00006397"/>
    </source>
</evidence>
<dbReference type="InterPro" id="IPR040134">
    <property type="entry name" value="PSMD12/CSN4"/>
</dbReference>
<dbReference type="Pfam" id="PF18098">
    <property type="entry name" value="RPN5_C"/>
    <property type="match status" value="1"/>
</dbReference>
<dbReference type="PANTHER" id="PTHR10855">
    <property type="entry name" value="26S PROTEASOME NON-ATPASE REGULATORY SUBUNIT 12/COP9 SIGNALOSOME COMPLEX SUBUNIT 4"/>
    <property type="match status" value="1"/>
</dbReference>
<dbReference type="SMART" id="SM00088">
    <property type="entry name" value="PINT"/>
    <property type="match status" value="1"/>
</dbReference>
<dbReference type="Gene3D" id="1.10.10.10">
    <property type="entry name" value="Winged helix-like DNA-binding domain superfamily/Winged helix DNA-binding domain"/>
    <property type="match status" value="1"/>
</dbReference>
<dbReference type="InterPro" id="IPR036390">
    <property type="entry name" value="WH_DNA-bd_sf"/>
</dbReference>
<accession>A0A6G1SQC5</accession>
<dbReference type="InterPro" id="IPR054559">
    <property type="entry name" value="PSMD12-CSN4-like_N"/>
</dbReference>
<dbReference type="FunFam" id="1.10.10.10:FF:000070">
    <property type="entry name" value="26S proteasome non-ATPase regulatory subunit 12"/>
    <property type="match status" value="1"/>
</dbReference>
<dbReference type="InterPro" id="IPR040896">
    <property type="entry name" value="RPN5_C"/>
</dbReference>
<evidence type="ECO:0000256" key="2">
    <source>
        <dbReference type="ARBA" id="ARBA00022942"/>
    </source>
</evidence>
<organism evidence="5">
    <name type="scientific">Aceria tosichella</name>
    <name type="common">wheat curl mite</name>
    <dbReference type="NCBI Taxonomy" id="561515"/>
    <lineage>
        <taxon>Eukaryota</taxon>
        <taxon>Metazoa</taxon>
        <taxon>Ecdysozoa</taxon>
        <taxon>Arthropoda</taxon>
        <taxon>Chelicerata</taxon>
        <taxon>Arachnida</taxon>
        <taxon>Acari</taxon>
        <taxon>Acariformes</taxon>
        <taxon>Trombidiformes</taxon>
        <taxon>Prostigmata</taxon>
        <taxon>Eupodina</taxon>
        <taxon>Eriophyoidea</taxon>
        <taxon>Eriophyidae</taxon>
        <taxon>Eriophyinae</taxon>
        <taxon>Aceriini</taxon>
        <taxon>Aceria</taxon>
    </lineage>
</organism>
<dbReference type="GO" id="GO:0005737">
    <property type="term" value="C:cytoplasm"/>
    <property type="evidence" value="ECO:0007669"/>
    <property type="project" value="TreeGrafter"/>
</dbReference>
<dbReference type="InterPro" id="IPR036388">
    <property type="entry name" value="WH-like_DNA-bd_sf"/>
</dbReference>
<keyword evidence="2 5" id="KW-0647">Proteasome</keyword>
<reference evidence="5" key="1">
    <citation type="submission" date="2018-10" db="EMBL/GenBank/DDBJ databases">
        <title>Transcriptome assembly of Aceria tosichella (Wheat curl mite) Type 2.</title>
        <authorList>
            <person name="Scully E.D."/>
            <person name="Geib S.M."/>
            <person name="Palmer N.A."/>
            <person name="Gupta A.K."/>
            <person name="Sarath G."/>
            <person name="Tatineni S."/>
        </authorList>
    </citation>
    <scope>NUCLEOTIDE SEQUENCE</scope>
    <source>
        <strain evidence="5">LincolnNE</strain>
    </source>
</reference>
<name>A0A6G1SQC5_9ACAR</name>
<keyword evidence="3" id="KW-0175">Coiled coil</keyword>
<dbReference type="GO" id="GO:0008541">
    <property type="term" value="C:proteasome regulatory particle, lid subcomplex"/>
    <property type="evidence" value="ECO:0007669"/>
    <property type="project" value="TreeGrafter"/>
</dbReference>
<dbReference type="SUPFAM" id="SSF46785">
    <property type="entry name" value="Winged helix' DNA-binding domain"/>
    <property type="match status" value="1"/>
</dbReference>
<dbReference type="GO" id="GO:0005634">
    <property type="term" value="C:nucleus"/>
    <property type="evidence" value="ECO:0007669"/>
    <property type="project" value="UniProtKB-ARBA"/>
</dbReference>
<dbReference type="AlphaFoldDB" id="A0A6G1SQC5"/>
<feature type="coiled-coil region" evidence="3">
    <location>
        <begin position="36"/>
        <end position="63"/>
    </location>
</feature>
<sequence length="476" mass="55340">MGFDLDAFTESGKIVKMEIDYTDQVNEALAKWERTIKEAPNKLNEAIEALSNLEKQTRSAADMHSTSRLLVGICQLAFDAKQWSTLNEQIHLLTKRRGQFKQAVTAMVQKCCEFVEFLSTKCPEEEINLLTTLRTVTAGKIYVEVERARLTYRLARIKESEGNVEEACKVMQDTQVETLGSMDRKEKTRLILEQIRYCLATKDFIRAQIISKKISTKFFDSADDPELQQSKLKFYQLMIEIDQHNSKYLDICRHYQAVFQTQSIKEDPARRQEALKNVVLYVILAPYDNEQSDLIHRISQERGLDEIPEYKKLLKAFTTPELISWNFVASQYEVLLKQGTATCLATGVFQPNTEEGEKRWKDFKSRIVEHNIRMMAKYYKRIRLERMSQLLDLSTNEAEDVLSYMVVNKTIWAKVDRLEGIVNFSAQKHPNETLNDWSRNLDTLMNLVGKTNHLINKEEMNYLSRIDKTNIRAVQD</sequence>
<feature type="domain" description="PCI" evidence="4">
    <location>
        <begin position="250"/>
        <end position="429"/>
    </location>
</feature>
<evidence type="ECO:0000259" key="4">
    <source>
        <dbReference type="PROSITE" id="PS50250"/>
    </source>
</evidence>
<dbReference type="PROSITE" id="PS50250">
    <property type="entry name" value="PCI"/>
    <property type="match status" value="1"/>
</dbReference>
<dbReference type="EMBL" id="GGYP01007411">
    <property type="protein sequence ID" value="MDE52182.1"/>
    <property type="molecule type" value="Transcribed_RNA"/>
</dbReference>
<gene>
    <name evidence="5" type="primary">Psmd12</name>
    <name evidence="5" type="ORF">g.9143</name>
</gene>
<dbReference type="InterPro" id="IPR000717">
    <property type="entry name" value="PCI_dom"/>
</dbReference>
<comment type="similarity">
    <text evidence="1">Belongs to the proteasome subunit p55 family.</text>
</comment>
<evidence type="ECO:0000313" key="5">
    <source>
        <dbReference type="EMBL" id="MDE52182.1"/>
    </source>
</evidence>
<protein>
    <submittedName>
        <fullName evidence="5">26S proteasome non-ATPase regulatory subunit 12</fullName>
    </submittedName>
</protein>
<dbReference type="PANTHER" id="PTHR10855:SF1">
    <property type="entry name" value="26S PROTEASOME NON-ATPASE REGULATORY SUBUNIT 12"/>
    <property type="match status" value="1"/>
</dbReference>
<proteinExistence type="inferred from homology"/>